<dbReference type="RefSeq" id="WP_116302360.1">
    <property type="nucleotide sequence ID" value="NZ_NFZV01000010.1"/>
</dbReference>
<name>A0A3E0WZW0_9GAMM</name>
<dbReference type="NCBIfam" id="TIGR00684">
    <property type="entry name" value="narJ"/>
    <property type="match status" value="1"/>
</dbReference>
<dbReference type="PANTHER" id="PTHR43680">
    <property type="entry name" value="NITRATE REDUCTASE MOLYBDENUM COFACTOR ASSEMBLY CHAPERONE"/>
    <property type="match status" value="1"/>
</dbReference>
<comment type="caution">
    <text evidence="2">The sequence shown here is derived from an EMBL/GenBank/DDBJ whole genome shotgun (WGS) entry which is preliminary data.</text>
</comment>
<evidence type="ECO:0000256" key="1">
    <source>
        <dbReference type="ARBA" id="ARBA00023063"/>
    </source>
</evidence>
<dbReference type="InterPro" id="IPR003765">
    <property type="entry name" value="NO3_reductase_chaperone_NarJ"/>
</dbReference>
<keyword evidence="1" id="KW-0534">Nitrate assimilation</keyword>
<dbReference type="Proteomes" id="UP000256763">
    <property type="component" value="Unassembled WGS sequence"/>
</dbReference>
<protein>
    <submittedName>
        <fullName evidence="2">Nitrate reductase molybdenum cofactor assembly chaperone</fullName>
    </submittedName>
</protein>
<dbReference type="GO" id="GO:0016530">
    <property type="term" value="F:metallochaperone activity"/>
    <property type="evidence" value="ECO:0007669"/>
    <property type="project" value="TreeGrafter"/>
</dbReference>
<dbReference type="EMBL" id="NFZW01000003">
    <property type="protein sequence ID" value="RFA38631.1"/>
    <property type="molecule type" value="Genomic_DNA"/>
</dbReference>
<dbReference type="Gene3D" id="1.10.3480.10">
    <property type="entry name" value="TorD-like"/>
    <property type="match status" value="1"/>
</dbReference>
<reference evidence="3" key="1">
    <citation type="submission" date="2017-05" db="EMBL/GenBank/DDBJ databases">
        <authorList>
            <person name="Sharma S."/>
            <person name="Sidhu C."/>
            <person name="Pinnaka A.K."/>
        </authorList>
    </citation>
    <scope>NUCLEOTIDE SEQUENCE [LARGE SCALE GENOMIC DNA]</scope>
    <source>
        <strain evidence="3">AK93</strain>
    </source>
</reference>
<dbReference type="SUPFAM" id="SSF89155">
    <property type="entry name" value="TorD-like"/>
    <property type="match status" value="1"/>
</dbReference>
<dbReference type="GO" id="GO:0042128">
    <property type="term" value="P:nitrate assimilation"/>
    <property type="evidence" value="ECO:0007669"/>
    <property type="project" value="UniProtKB-KW"/>
</dbReference>
<accession>A0A3E0WZW0</accession>
<evidence type="ECO:0000313" key="2">
    <source>
        <dbReference type="EMBL" id="RFA38631.1"/>
    </source>
</evidence>
<sequence length="239" mass="27170">MLTFKVLSLLLRYPTAEIHEALPEMRSVLERERLLPEAAQHEVRSFIEELMALDLIRAQERYVELFDRGRKLSLHIFEHTHGESRERGPAMVQLMTHYQDCGFELDARELPDYLPLVLEFLAERSVMEAREMLGEAIPVVTLVAARLRERDSRYAVLLEALEAFVGISAEERAELHRQVAEEGPDEAIVNMDKIWEEEAVSFTQESALASSSKGGGADVQPVQWDVGMRRKVPAQGSNT</sequence>
<dbReference type="GO" id="GO:0051082">
    <property type="term" value="F:unfolded protein binding"/>
    <property type="evidence" value="ECO:0007669"/>
    <property type="project" value="InterPro"/>
</dbReference>
<gene>
    <name evidence="2" type="ORF">CAL65_04670</name>
</gene>
<dbReference type="InterPro" id="IPR020945">
    <property type="entry name" value="DMSO/NO3_reduct_chaperone"/>
</dbReference>
<dbReference type="InterPro" id="IPR036411">
    <property type="entry name" value="TorD-like_sf"/>
</dbReference>
<organism evidence="2 3">
    <name type="scientific">Alkalilimnicola ehrlichii</name>
    <dbReference type="NCBI Taxonomy" id="351052"/>
    <lineage>
        <taxon>Bacteria</taxon>
        <taxon>Pseudomonadati</taxon>
        <taxon>Pseudomonadota</taxon>
        <taxon>Gammaproteobacteria</taxon>
        <taxon>Chromatiales</taxon>
        <taxon>Ectothiorhodospiraceae</taxon>
        <taxon>Alkalilimnicola</taxon>
    </lineage>
</organism>
<keyword evidence="3" id="KW-1185">Reference proteome</keyword>
<dbReference type="OrthoDB" id="8478585at2"/>
<dbReference type="Pfam" id="PF02613">
    <property type="entry name" value="Nitrate_red_del"/>
    <property type="match status" value="1"/>
</dbReference>
<dbReference type="AlphaFoldDB" id="A0A3E0WZW0"/>
<dbReference type="GO" id="GO:0051131">
    <property type="term" value="P:chaperone-mediated protein complex assembly"/>
    <property type="evidence" value="ECO:0007669"/>
    <property type="project" value="InterPro"/>
</dbReference>
<dbReference type="PANTHER" id="PTHR43680:SF2">
    <property type="entry name" value="NITRATE REDUCTASE MOLYBDENUM COFACTOR ASSEMBLY CHAPERONE NARJ"/>
    <property type="match status" value="1"/>
</dbReference>
<proteinExistence type="predicted"/>
<evidence type="ECO:0000313" key="3">
    <source>
        <dbReference type="Proteomes" id="UP000256763"/>
    </source>
</evidence>